<dbReference type="InterPro" id="IPR019180">
    <property type="entry name" value="Oxidoreductase-like_N"/>
</dbReference>
<dbReference type="Pfam" id="PF09791">
    <property type="entry name" value="Oxidored-like"/>
    <property type="match status" value="1"/>
</dbReference>
<name>A0A0C3QIK9_9AGAM</name>
<dbReference type="Proteomes" id="UP000054248">
    <property type="component" value="Unassembled WGS sequence"/>
</dbReference>
<evidence type="ECO:0000313" key="2">
    <source>
        <dbReference type="EMBL" id="KIO31905.1"/>
    </source>
</evidence>
<gene>
    <name evidence="2" type="ORF">M407DRAFT_121918</name>
</gene>
<reference evidence="2 3" key="1">
    <citation type="submission" date="2014-04" db="EMBL/GenBank/DDBJ databases">
        <authorList>
            <consortium name="DOE Joint Genome Institute"/>
            <person name="Kuo A."/>
            <person name="Girlanda M."/>
            <person name="Perotto S."/>
            <person name="Kohler A."/>
            <person name="Nagy L.G."/>
            <person name="Floudas D."/>
            <person name="Copeland A."/>
            <person name="Barry K.W."/>
            <person name="Cichocki N."/>
            <person name="Veneault-Fourrey C."/>
            <person name="LaButti K."/>
            <person name="Lindquist E.A."/>
            <person name="Lipzen A."/>
            <person name="Lundell T."/>
            <person name="Morin E."/>
            <person name="Murat C."/>
            <person name="Sun H."/>
            <person name="Tunlid A."/>
            <person name="Henrissat B."/>
            <person name="Grigoriev I.V."/>
            <person name="Hibbett D.S."/>
            <person name="Martin F."/>
            <person name="Nordberg H.P."/>
            <person name="Cantor M.N."/>
            <person name="Hua S.X."/>
        </authorList>
    </citation>
    <scope>NUCLEOTIDE SEQUENCE [LARGE SCALE GENOMIC DNA]</scope>
    <source>
        <strain evidence="2 3">MUT 4182</strain>
    </source>
</reference>
<keyword evidence="3" id="KW-1185">Reference proteome</keyword>
<dbReference type="InterPro" id="IPR039251">
    <property type="entry name" value="OXLD1"/>
</dbReference>
<dbReference type="GO" id="GO:0005739">
    <property type="term" value="C:mitochondrion"/>
    <property type="evidence" value="ECO:0007669"/>
    <property type="project" value="TreeGrafter"/>
</dbReference>
<dbReference type="PANTHER" id="PTHR21193:SF3">
    <property type="entry name" value="OXIDOREDUCTASE-LIKE DOMAIN-CONTAINING PROTEIN 1"/>
    <property type="match status" value="1"/>
</dbReference>
<evidence type="ECO:0000313" key="3">
    <source>
        <dbReference type="Proteomes" id="UP000054248"/>
    </source>
</evidence>
<proteinExistence type="predicted"/>
<dbReference type="AlphaFoldDB" id="A0A0C3QIK9"/>
<accession>A0A0C3QIK9</accession>
<dbReference type="STRING" id="1051891.A0A0C3QIK9"/>
<reference evidence="3" key="2">
    <citation type="submission" date="2015-01" db="EMBL/GenBank/DDBJ databases">
        <title>Evolutionary Origins and Diversification of the Mycorrhizal Mutualists.</title>
        <authorList>
            <consortium name="DOE Joint Genome Institute"/>
            <consortium name="Mycorrhizal Genomics Consortium"/>
            <person name="Kohler A."/>
            <person name="Kuo A."/>
            <person name="Nagy L.G."/>
            <person name="Floudas D."/>
            <person name="Copeland A."/>
            <person name="Barry K.W."/>
            <person name="Cichocki N."/>
            <person name="Veneault-Fourrey C."/>
            <person name="LaButti K."/>
            <person name="Lindquist E.A."/>
            <person name="Lipzen A."/>
            <person name="Lundell T."/>
            <person name="Morin E."/>
            <person name="Murat C."/>
            <person name="Riley R."/>
            <person name="Ohm R."/>
            <person name="Sun H."/>
            <person name="Tunlid A."/>
            <person name="Henrissat B."/>
            <person name="Grigoriev I.V."/>
            <person name="Hibbett D.S."/>
            <person name="Martin F."/>
        </authorList>
    </citation>
    <scope>NUCLEOTIDE SEQUENCE [LARGE SCALE GENOMIC DNA]</scope>
    <source>
        <strain evidence="3">MUT 4182</strain>
    </source>
</reference>
<dbReference type="PANTHER" id="PTHR21193">
    <property type="entry name" value="OXIDOREDUCTASE-LIKE DOMAIN-CONTAINING PROTEIN 1"/>
    <property type="match status" value="1"/>
</dbReference>
<protein>
    <recommendedName>
        <fullName evidence="1">Oxidoreductase-like domain-containing protein</fullName>
    </recommendedName>
</protein>
<dbReference type="HOGENOM" id="CLU_138034_0_0_1"/>
<dbReference type="OrthoDB" id="10064411at2759"/>
<dbReference type="EMBL" id="KN822959">
    <property type="protein sequence ID" value="KIO31905.1"/>
    <property type="molecule type" value="Genomic_DNA"/>
</dbReference>
<sequence length="100" mass="11450">MPEKPSPPGPEDCCMSGCAICVNDLYIEALRDYKASLRSIRDKLEREAVHKSLWPKEIIELHPSGQAQQEDLDDADLDPVTKAFMEMERKLKKKHEQQKA</sequence>
<organism evidence="2 3">
    <name type="scientific">Tulasnella calospora MUT 4182</name>
    <dbReference type="NCBI Taxonomy" id="1051891"/>
    <lineage>
        <taxon>Eukaryota</taxon>
        <taxon>Fungi</taxon>
        <taxon>Dikarya</taxon>
        <taxon>Basidiomycota</taxon>
        <taxon>Agaricomycotina</taxon>
        <taxon>Agaricomycetes</taxon>
        <taxon>Cantharellales</taxon>
        <taxon>Tulasnellaceae</taxon>
        <taxon>Tulasnella</taxon>
    </lineage>
</organism>
<evidence type="ECO:0000259" key="1">
    <source>
        <dbReference type="Pfam" id="PF09791"/>
    </source>
</evidence>
<feature type="domain" description="Oxidoreductase-like" evidence="1">
    <location>
        <begin position="2"/>
        <end position="41"/>
    </location>
</feature>